<comment type="caution">
    <text evidence="12">The sequence shown here is derived from an EMBL/GenBank/DDBJ whole genome shotgun (WGS) entry which is preliminary data.</text>
</comment>
<feature type="domain" description="DNA methylase adenine-specific" evidence="10">
    <location>
        <begin position="232"/>
        <end position="553"/>
    </location>
</feature>
<dbReference type="STRING" id="317619.GCA_000332315_01711"/>
<keyword evidence="6" id="KW-0680">Restriction system</keyword>
<keyword evidence="4" id="KW-0808">Transferase</keyword>
<evidence type="ECO:0000256" key="7">
    <source>
        <dbReference type="ARBA" id="ARBA00047942"/>
    </source>
</evidence>
<dbReference type="GO" id="GO:0032259">
    <property type="term" value="P:methylation"/>
    <property type="evidence" value="ECO:0007669"/>
    <property type="project" value="UniProtKB-KW"/>
</dbReference>
<evidence type="ECO:0000256" key="6">
    <source>
        <dbReference type="ARBA" id="ARBA00022747"/>
    </source>
</evidence>
<dbReference type="OrthoDB" id="467945at2"/>
<dbReference type="PANTHER" id="PTHR42933">
    <property type="entry name" value="SLR6095 PROTEIN"/>
    <property type="match status" value="1"/>
</dbReference>
<evidence type="ECO:0000256" key="2">
    <source>
        <dbReference type="ARBA" id="ARBA00011900"/>
    </source>
</evidence>
<dbReference type="InterPro" id="IPR002052">
    <property type="entry name" value="DNA_methylase_N6_adenine_CS"/>
</dbReference>
<feature type="domain" description="N6 adenine-specific DNA methyltransferase N-terminal" evidence="11">
    <location>
        <begin position="136"/>
        <end position="222"/>
    </location>
</feature>
<dbReference type="Proteomes" id="UP000034681">
    <property type="component" value="Unassembled WGS sequence"/>
</dbReference>
<evidence type="ECO:0000256" key="4">
    <source>
        <dbReference type="ARBA" id="ARBA00022679"/>
    </source>
</evidence>
<dbReference type="InterPro" id="IPR051537">
    <property type="entry name" value="DNA_Adenine_Mtase"/>
</dbReference>
<evidence type="ECO:0000256" key="1">
    <source>
        <dbReference type="ARBA" id="ARBA00006594"/>
    </source>
</evidence>
<dbReference type="InterPro" id="IPR029063">
    <property type="entry name" value="SAM-dependent_MTases_sf"/>
</dbReference>
<dbReference type="InterPro" id="IPR004546">
    <property type="entry name" value="Restrct_endonuc_T1M"/>
</dbReference>
<dbReference type="AlphaFoldDB" id="A0A0M2PVK7"/>
<keyword evidence="3" id="KW-0489">Methyltransferase</keyword>
<evidence type="ECO:0000313" key="13">
    <source>
        <dbReference type="Proteomes" id="UP000034681"/>
    </source>
</evidence>
<evidence type="ECO:0000259" key="10">
    <source>
        <dbReference type="Pfam" id="PF02384"/>
    </source>
</evidence>
<dbReference type="Pfam" id="PF12161">
    <property type="entry name" value="HsdM_N"/>
    <property type="match status" value="2"/>
</dbReference>
<dbReference type="GO" id="GO:0009007">
    <property type="term" value="F:site-specific DNA-methyltransferase (adenine-specific) activity"/>
    <property type="evidence" value="ECO:0007669"/>
    <property type="project" value="UniProtKB-EC"/>
</dbReference>
<comment type="similarity">
    <text evidence="1">Belongs to the N(4)/N(6)-methyltransferase family.</text>
</comment>
<dbReference type="InterPro" id="IPR038333">
    <property type="entry name" value="T1MK-like_N_sf"/>
</dbReference>
<dbReference type="REBASE" id="168013">
    <property type="entry name" value="M.Pho1027ORF17885P"/>
</dbReference>
<name>A0A0M2PVK7_PROHO</name>
<evidence type="ECO:0000313" key="12">
    <source>
        <dbReference type="EMBL" id="KKI98713.1"/>
    </source>
</evidence>
<keyword evidence="5" id="KW-0949">S-adenosyl-L-methionine</keyword>
<proteinExistence type="inferred from homology"/>
<dbReference type="Pfam" id="PF02384">
    <property type="entry name" value="N6_Mtase"/>
    <property type="match status" value="1"/>
</dbReference>
<feature type="region of interest" description="Disordered" evidence="9">
    <location>
        <begin position="52"/>
        <end position="115"/>
    </location>
</feature>
<dbReference type="CDD" id="cd02440">
    <property type="entry name" value="AdoMet_MTases"/>
    <property type="match status" value="1"/>
</dbReference>
<reference evidence="12" key="1">
    <citation type="submission" date="2012-04" db="EMBL/GenBank/DDBJ databases">
        <authorList>
            <person name="Borisov I.G."/>
            <person name="Ivanikova N.V."/>
            <person name="Pinevich A.V."/>
        </authorList>
    </citation>
    <scope>NUCLEOTIDE SEQUENCE</scope>
    <source>
        <strain evidence="12">CALU 1027</strain>
    </source>
</reference>
<sequence>MTEQDHKQLGKILWDIADQLRGAMNADDFRDYMLSFLFLRYLSDNYETAAQKELGPDYPTTPPLRGTPPEEGKNSPTPPEEGKTTPAFPKEGKTTPAFPKEGKNSPPSEGWQAKPDGVVHLTPLAVWYTQNPADTTDFEKQMRRKMHYVIQPEHLWSHIAQLARTQNNDLLRTLQKGFQYIEEESFSSTFSGLFSEINLNSEKLGKNYTARNTKLCTIIQKISEGLAEFSTDSDTLGDAYEYLIGQFASGSGKKAGEFYTPQEISSILSGIVTLDSQDPTTGNRTHLYTILDFACGSGSLLLNIRHRLGPQGIGKIYGQEKNITTYNLARMNMLLHGVKDTEFEIYHGDSLTNEWEWLKEMNPAKMPKFDAVVANPPFSYRWEPTETLGQDIRFKNYGLAPKSAADFAFLLHGFHYLKDDGVMAIILPHGVLFRGGAEERIRTKLLKDGHIDTVIGLPPNLFYSTGIPVCILVLKKCKKSDDVLFINASAPKNFEKRKRQNYLRPCDINKILETYKSRPKEEDGYARLVTMAKIETEGYNLNISRYVSTAQKEPEIDLQATHTELEALTQKIEAAKDKHNQFLVELGLPPLP</sequence>
<dbReference type="eggNOG" id="COG0286">
    <property type="taxonomic scope" value="Bacteria"/>
</dbReference>
<dbReference type="GO" id="GO:0009307">
    <property type="term" value="P:DNA restriction-modification system"/>
    <property type="evidence" value="ECO:0007669"/>
    <property type="project" value="UniProtKB-KW"/>
</dbReference>
<dbReference type="Gene3D" id="3.40.50.150">
    <property type="entry name" value="Vaccinia Virus protein VP39"/>
    <property type="match status" value="1"/>
</dbReference>
<dbReference type="SUPFAM" id="SSF53335">
    <property type="entry name" value="S-adenosyl-L-methionine-dependent methyltransferases"/>
    <property type="match status" value="1"/>
</dbReference>
<dbReference type="PROSITE" id="PS00092">
    <property type="entry name" value="N6_MTASE"/>
    <property type="match status" value="1"/>
</dbReference>
<dbReference type="Gene3D" id="1.20.1260.30">
    <property type="match status" value="2"/>
</dbReference>
<evidence type="ECO:0000256" key="9">
    <source>
        <dbReference type="SAM" id="MobiDB-lite"/>
    </source>
</evidence>
<protein>
    <recommendedName>
        <fullName evidence="2">site-specific DNA-methyltransferase (adenine-specific)</fullName>
        <ecNumber evidence="2">2.1.1.72</ecNumber>
    </recommendedName>
</protein>
<keyword evidence="13" id="KW-1185">Reference proteome</keyword>
<dbReference type="GO" id="GO:0008170">
    <property type="term" value="F:N-methyltransferase activity"/>
    <property type="evidence" value="ECO:0007669"/>
    <property type="project" value="InterPro"/>
</dbReference>
<feature type="domain" description="N6 adenine-specific DNA methyltransferase N-terminal" evidence="11">
    <location>
        <begin position="10"/>
        <end position="55"/>
    </location>
</feature>
<evidence type="ECO:0000256" key="3">
    <source>
        <dbReference type="ARBA" id="ARBA00022603"/>
    </source>
</evidence>
<dbReference type="EMBL" id="AJTX02000007">
    <property type="protein sequence ID" value="KKI98713.1"/>
    <property type="molecule type" value="Genomic_DNA"/>
</dbReference>
<dbReference type="PANTHER" id="PTHR42933:SF1">
    <property type="entry name" value="SITE-SPECIFIC DNA-METHYLTRANSFERASE (ADENINE-SPECIFIC)"/>
    <property type="match status" value="1"/>
</dbReference>
<dbReference type="PRINTS" id="PR00507">
    <property type="entry name" value="N12N6MTFRASE"/>
</dbReference>
<dbReference type="NCBIfam" id="TIGR00497">
    <property type="entry name" value="hsdM"/>
    <property type="match status" value="1"/>
</dbReference>
<evidence type="ECO:0000259" key="11">
    <source>
        <dbReference type="Pfam" id="PF12161"/>
    </source>
</evidence>
<dbReference type="EC" id="2.1.1.72" evidence="2"/>
<accession>A0A0M2PVK7</accession>
<organism evidence="12 13">
    <name type="scientific">Prochlorothrix hollandica PCC 9006 = CALU 1027</name>
    <dbReference type="NCBI Taxonomy" id="317619"/>
    <lineage>
        <taxon>Bacteria</taxon>
        <taxon>Bacillati</taxon>
        <taxon>Cyanobacteriota</taxon>
        <taxon>Cyanophyceae</taxon>
        <taxon>Prochlorotrichales</taxon>
        <taxon>Prochlorotrichaceae</taxon>
        <taxon>Prochlorothrix</taxon>
    </lineage>
</organism>
<keyword evidence="8" id="KW-0175">Coiled coil</keyword>
<gene>
    <name evidence="12" type="ORF">PROH_17885</name>
</gene>
<evidence type="ECO:0000256" key="5">
    <source>
        <dbReference type="ARBA" id="ARBA00022691"/>
    </source>
</evidence>
<dbReference type="RefSeq" id="WP_017712204.1">
    <property type="nucleotide sequence ID" value="NZ_KB235936.1"/>
</dbReference>
<dbReference type="InterPro" id="IPR022749">
    <property type="entry name" value="D12N6_MeTrfase_N"/>
</dbReference>
<dbReference type="InterPro" id="IPR003356">
    <property type="entry name" value="DNA_methylase_A-5"/>
</dbReference>
<feature type="coiled-coil region" evidence="8">
    <location>
        <begin position="558"/>
        <end position="585"/>
    </location>
</feature>
<dbReference type="GO" id="GO:0003677">
    <property type="term" value="F:DNA binding"/>
    <property type="evidence" value="ECO:0007669"/>
    <property type="project" value="InterPro"/>
</dbReference>
<evidence type="ECO:0000256" key="8">
    <source>
        <dbReference type="SAM" id="Coils"/>
    </source>
</evidence>
<comment type="catalytic activity">
    <reaction evidence="7">
        <text>a 2'-deoxyadenosine in DNA + S-adenosyl-L-methionine = an N(6)-methyl-2'-deoxyadenosine in DNA + S-adenosyl-L-homocysteine + H(+)</text>
        <dbReference type="Rhea" id="RHEA:15197"/>
        <dbReference type="Rhea" id="RHEA-COMP:12418"/>
        <dbReference type="Rhea" id="RHEA-COMP:12419"/>
        <dbReference type="ChEBI" id="CHEBI:15378"/>
        <dbReference type="ChEBI" id="CHEBI:57856"/>
        <dbReference type="ChEBI" id="CHEBI:59789"/>
        <dbReference type="ChEBI" id="CHEBI:90615"/>
        <dbReference type="ChEBI" id="CHEBI:90616"/>
        <dbReference type="EC" id="2.1.1.72"/>
    </reaction>
</comment>